<feature type="transmembrane region" description="Helical" evidence="1">
    <location>
        <begin position="49"/>
        <end position="74"/>
    </location>
</feature>
<dbReference type="NCBIfam" id="NF038083">
    <property type="entry name" value="CU044_5270_fam"/>
    <property type="match status" value="1"/>
</dbReference>
<accession>A0A7Y9KTW1</accession>
<dbReference type="RefSeq" id="WP_179619854.1">
    <property type="nucleotide sequence ID" value="NZ_JACCBW010000002.1"/>
</dbReference>
<evidence type="ECO:0008006" key="4">
    <source>
        <dbReference type="Google" id="ProtNLM"/>
    </source>
</evidence>
<keyword evidence="1" id="KW-0472">Membrane</keyword>
<comment type="caution">
    <text evidence="2">The sequence shown here is derived from an EMBL/GenBank/DDBJ whole genome shotgun (WGS) entry which is preliminary data.</text>
</comment>
<evidence type="ECO:0000313" key="2">
    <source>
        <dbReference type="EMBL" id="NYE37288.1"/>
    </source>
</evidence>
<dbReference type="AlphaFoldDB" id="A0A7Y9KTW1"/>
<keyword evidence="3" id="KW-1185">Reference proteome</keyword>
<evidence type="ECO:0000313" key="3">
    <source>
        <dbReference type="Proteomes" id="UP000549911"/>
    </source>
</evidence>
<keyword evidence="1" id="KW-0812">Transmembrane</keyword>
<dbReference type="EMBL" id="JACCBW010000002">
    <property type="protein sequence ID" value="NYE37288.1"/>
    <property type="molecule type" value="Genomic_DNA"/>
</dbReference>
<protein>
    <recommendedName>
        <fullName evidence="4">CU044_5270 family protein</fullName>
    </recommendedName>
</protein>
<sequence length="329" mass="34297">MNDTAHDVADELQRSHPAPAAITLSSEHRAGIARRVEVAIDRRDARSRIAIGIAAPATVLACAVAVTAVAVLALTGGTPVAPTADRPVLASSAATRVLERAAERALATPSQAVREDQFVYTRSAAITNEGSLGGAVVLGPVHERETWLGQDPGPFGWQDDVIREHGQDWPIESGGASVAGPTRPTYAWLDALPTDPDALLDTLARSASPVDGQTQDQAVFDLIGTLVLEQLVPPRTAAALYRAATRIPGVDVDRRATDALGRAGIGISRADERFGTRTTWVLDESTSTLLGARWYVTHADGSPDTLFGATAVLETAVVDTAGVAPGSAA</sequence>
<gene>
    <name evidence="2" type="ORF">F4692_002421</name>
</gene>
<name>A0A7Y9KTW1_9ACTN</name>
<dbReference type="Proteomes" id="UP000549911">
    <property type="component" value="Unassembled WGS sequence"/>
</dbReference>
<keyword evidence="1" id="KW-1133">Transmembrane helix</keyword>
<proteinExistence type="predicted"/>
<reference evidence="2 3" key="2">
    <citation type="submission" date="2020-08" db="EMBL/GenBank/DDBJ databases">
        <title>The Agave Microbiome: Exploring the role of microbial communities in plant adaptations to desert environments.</title>
        <authorList>
            <person name="Partida-Martinez L.P."/>
        </authorList>
    </citation>
    <scope>NUCLEOTIDE SEQUENCE [LARGE SCALE GENOMIC DNA]</scope>
    <source>
        <strain evidence="2 3">AT2.17</strain>
    </source>
</reference>
<dbReference type="InterPro" id="IPR047789">
    <property type="entry name" value="CU044_5270-like"/>
</dbReference>
<evidence type="ECO:0000256" key="1">
    <source>
        <dbReference type="SAM" id="Phobius"/>
    </source>
</evidence>
<organism evidence="2 3">
    <name type="scientific">Nocardioides cavernae</name>
    <dbReference type="NCBI Taxonomy" id="1921566"/>
    <lineage>
        <taxon>Bacteria</taxon>
        <taxon>Bacillati</taxon>
        <taxon>Actinomycetota</taxon>
        <taxon>Actinomycetes</taxon>
        <taxon>Propionibacteriales</taxon>
        <taxon>Nocardioidaceae</taxon>
        <taxon>Nocardioides</taxon>
    </lineage>
</organism>
<reference evidence="2 3" key="1">
    <citation type="submission" date="2020-07" db="EMBL/GenBank/DDBJ databases">
        <authorList>
            <person name="Partida-Martinez L."/>
            <person name="Huntemann M."/>
            <person name="Clum A."/>
            <person name="Wang J."/>
            <person name="Palaniappan K."/>
            <person name="Ritter S."/>
            <person name="Chen I.-M."/>
            <person name="Stamatis D."/>
            <person name="Reddy T."/>
            <person name="O'Malley R."/>
            <person name="Daum C."/>
            <person name="Shapiro N."/>
            <person name="Ivanova N."/>
            <person name="Kyrpides N."/>
            <person name="Woyke T."/>
        </authorList>
    </citation>
    <scope>NUCLEOTIDE SEQUENCE [LARGE SCALE GENOMIC DNA]</scope>
    <source>
        <strain evidence="2 3">AT2.17</strain>
    </source>
</reference>